<keyword evidence="2" id="KW-0378">Hydrolase</keyword>
<dbReference type="InterPro" id="IPR000330">
    <property type="entry name" value="SNF2_N"/>
</dbReference>
<feature type="region of interest" description="Disordered" evidence="4">
    <location>
        <begin position="137"/>
        <end position="159"/>
    </location>
</feature>
<dbReference type="EMBL" id="SWFS01000503">
    <property type="protein sequence ID" value="KAA8900346.1"/>
    <property type="molecule type" value="Genomic_DNA"/>
</dbReference>
<dbReference type="CDD" id="cd18793">
    <property type="entry name" value="SF2_C_SNF"/>
    <property type="match status" value="1"/>
</dbReference>
<proteinExistence type="predicted"/>
<feature type="region of interest" description="Disordered" evidence="4">
    <location>
        <begin position="1"/>
        <end position="101"/>
    </location>
</feature>
<dbReference type="GO" id="GO:0016787">
    <property type="term" value="F:hydrolase activity"/>
    <property type="evidence" value="ECO:0007669"/>
    <property type="project" value="UniProtKB-KW"/>
</dbReference>
<dbReference type="SUPFAM" id="SSF52540">
    <property type="entry name" value="P-loop containing nucleoside triphosphate hydrolases"/>
    <property type="match status" value="2"/>
</dbReference>
<dbReference type="SMART" id="SM00490">
    <property type="entry name" value="HELICc"/>
    <property type="match status" value="1"/>
</dbReference>
<dbReference type="GO" id="GO:0006281">
    <property type="term" value="P:DNA repair"/>
    <property type="evidence" value="ECO:0007669"/>
    <property type="project" value="TreeGrafter"/>
</dbReference>
<dbReference type="InterPro" id="IPR001650">
    <property type="entry name" value="Helicase_C-like"/>
</dbReference>
<keyword evidence="1" id="KW-0547">Nucleotide-binding</keyword>
<accession>A0A642UJR5</accession>
<feature type="domain" description="Helicase C-terminal" evidence="6">
    <location>
        <begin position="525"/>
        <end position="674"/>
    </location>
</feature>
<dbReference type="InterPro" id="IPR027417">
    <property type="entry name" value="P-loop_NTPase"/>
</dbReference>
<dbReference type="Pfam" id="PF00176">
    <property type="entry name" value="SNF2-rel_dom"/>
    <property type="match status" value="1"/>
</dbReference>
<dbReference type="CDD" id="cd18008">
    <property type="entry name" value="DEXDc_SHPRH-like"/>
    <property type="match status" value="1"/>
</dbReference>
<dbReference type="GO" id="GO:0005634">
    <property type="term" value="C:nucleus"/>
    <property type="evidence" value="ECO:0007669"/>
    <property type="project" value="TreeGrafter"/>
</dbReference>
<feature type="compositionally biased region" description="Basic residues" evidence="4">
    <location>
        <begin position="58"/>
        <end position="68"/>
    </location>
</feature>
<keyword evidence="8" id="KW-1185">Reference proteome</keyword>
<dbReference type="Gene3D" id="3.40.50.10810">
    <property type="entry name" value="Tandem AAA-ATPase domain"/>
    <property type="match status" value="1"/>
</dbReference>
<keyword evidence="3" id="KW-0067">ATP-binding</keyword>
<evidence type="ECO:0000256" key="4">
    <source>
        <dbReference type="SAM" id="MobiDB-lite"/>
    </source>
</evidence>
<sequence>MTRGTNNSEGVVSSGETGGERCGRSVQAEQKENVPPTSAKGGSSECGTKLNEQDAKAMVKRGGQRKKGKDPLAMGGLRRSNDHRKLQRNPRQEQQGSAKPELYAVEQADSKHPQWDQRLNPEYREETVSCVKRGEKAGTTKTISEGQTTSPPKSISCLPIKTRDPIDKQVECFGEISDPPVKSKIEGLETELLQHQIDGLKFLLKREAPKLEPKGGLLCDDMGLGKTIQSIALILSNNRDKMDLSADEGSENVSKTTLVVATAALIEQWKAEINDKAPGLAATVHHGPKKAKAKRVLMKNDVVITTYETLASDHGKKGPLQRVYWLRVILDEAQTIKNRKTKNAKACFALKAVSRWCLSGTPVQNNLDELYTLLYFLQINQDSPAPSTVGYSRRGQTKDHLSRLLGVTMLRRTKDDLVTAGEIKLPDRNLHREFVQFDSTERVFYDQIEHQVGSAIKRLLSKGERGGYMNAWVLLLRLRQICDHTSLANGPTEEDEETSKTELELIGLDAKAAMRDLSIISPSSKIKRLLQLIQHEPTRKTVVFSQFTSMLDIIGQFLEKDNFKFLKYYGSTGKKQRQKVLISFKQEDSTNILLVSLKAGACGLNLTSASRVILVDPWWNPMVGAQAIDRVHRIGQEHSVDVYELIIANSVEERILQLQERKLQLAKSVMEGGNNNKKSSKKQKNPGQEEMLQLFK</sequence>
<evidence type="ECO:0000313" key="7">
    <source>
        <dbReference type="EMBL" id="KAA8900346.1"/>
    </source>
</evidence>
<gene>
    <name evidence="7" type="ORF">TRICI_006218</name>
</gene>
<feature type="domain" description="Helicase ATP-binding" evidence="5">
    <location>
        <begin position="207"/>
        <end position="380"/>
    </location>
</feature>
<dbReference type="GO" id="GO:0008094">
    <property type="term" value="F:ATP-dependent activity, acting on DNA"/>
    <property type="evidence" value="ECO:0007669"/>
    <property type="project" value="TreeGrafter"/>
</dbReference>
<comment type="caution">
    <text evidence="7">The sequence shown here is derived from an EMBL/GenBank/DDBJ whole genome shotgun (WGS) entry which is preliminary data.</text>
</comment>
<dbReference type="Pfam" id="PF00271">
    <property type="entry name" value="Helicase_C"/>
    <property type="match status" value="1"/>
</dbReference>
<dbReference type="InterPro" id="IPR038718">
    <property type="entry name" value="SNF2-like_sf"/>
</dbReference>
<organism evidence="7 8">
    <name type="scientific">Trichomonascus ciferrii</name>
    <dbReference type="NCBI Taxonomy" id="44093"/>
    <lineage>
        <taxon>Eukaryota</taxon>
        <taxon>Fungi</taxon>
        <taxon>Dikarya</taxon>
        <taxon>Ascomycota</taxon>
        <taxon>Saccharomycotina</taxon>
        <taxon>Dipodascomycetes</taxon>
        <taxon>Dipodascales</taxon>
        <taxon>Trichomonascaceae</taxon>
        <taxon>Trichomonascus</taxon>
        <taxon>Trichomonascus ciferrii complex</taxon>
    </lineage>
</organism>
<dbReference type="InterPro" id="IPR049730">
    <property type="entry name" value="SNF2/RAD54-like_C"/>
</dbReference>
<dbReference type="PROSITE" id="PS51194">
    <property type="entry name" value="HELICASE_CTER"/>
    <property type="match status" value="1"/>
</dbReference>
<dbReference type="Gene3D" id="3.40.50.300">
    <property type="entry name" value="P-loop containing nucleotide triphosphate hydrolases"/>
    <property type="match status" value="1"/>
</dbReference>
<reference evidence="7" key="1">
    <citation type="journal article" date="2019" name="G3 (Bethesda)">
        <title>Genome Assemblies of Two Rare Opportunistic Yeast Pathogens: Diutina rugosa (syn. Candida rugosa) and Trichomonascus ciferrii (syn. Candida ciferrii).</title>
        <authorList>
            <person name="Mixao V."/>
            <person name="Saus E."/>
            <person name="Hansen A.P."/>
            <person name="Lass-Florl C."/>
            <person name="Gabaldon T."/>
        </authorList>
    </citation>
    <scope>NUCLEOTIDE SEQUENCE</scope>
    <source>
        <strain evidence="7">CBS 4856</strain>
    </source>
</reference>
<dbReference type="PANTHER" id="PTHR45626">
    <property type="entry name" value="TRANSCRIPTION TERMINATION FACTOR 2-RELATED"/>
    <property type="match status" value="1"/>
</dbReference>
<dbReference type="InterPro" id="IPR014001">
    <property type="entry name" value="Helicase_ATP-bd"/>
</dbReference>
<feature type="compositionally biased region" description="Polar residues" evidence="4">
    <location>
        <begin position="139"/>
        <end position="153"/>
    </location>
</feature>
<protein>
    <submittedName>
        <fullName evidence="7">Uncharacterized protein</fullName>
    </submittedName>
</protein>
<dbReference type="GO" id="GO:0005524">
    <property type="term" value="F:ATP binding"/>
    <property type="evidence" value="ECO:0007669"/>
    <property type="project" value="UniProtKB-KW"/>
</dbReference>
<evidence type="ECO:0000313" key="8">
    <source>
        <dbReference type="Proteomes" id="UP000761534"/>
    </source>
</evidence>
<name>A0A642UJR5_9ASCO</name>
<evidence type="ECO:0000256" key="3">
    <source>
        <dbReference type="ARBA" id="ARBA00022840"/>
    </source>
</evidence>
<feature type="region of interest" description="Disordered" evidence="4">
    <location>
        <begin position="669"/>
        <end position="696"/>
    </location>
</feature>
<dbReference type="PROSITE" id="PS51192">
    <property type="entry name" value="HELICASE_ATP_BIND_1"/>
    <property type="match status" value="1"/>
</dbReference>
<evidence type="ECO:0000256" key="2">
    <source>
        <dbReference type="ARBA" id="ARBA00022801"/>
    </source>
</evidence>
<evidence type="ECO:0000259" key="5">
    <source>
        <dbReference type="PROSITE" id="PS51192"/>
    </source>
</evidence>
<dbReference type="VEuPathDB" id="FungiDB:TRICI_006218"/>
<dbReference type="SMART" id="SM00487">
    <property type="entry name" value="DEXDc"/>
    <property type="match status" value="1"/>
</dbReference>
<evidence type="ECO:0000256" key="1">
    <source>
        <dbReference type="ARBA" id="ARBA00022741"/>
    </source>
</evidence>
<dbReference type="PANTHER" id="PTHR45626:SF14">
    <property type="entry name" value="ATP-DEPENDENT DNA HELICASE (EUROFUNG)"/>
    <property type="match status" value="1"/>
</dbReference>
<dbReference type="InterPro" id="IPR050628">
    <property type="entry name" value="SNF2_RAD54_helicase_TF"/>
</dbReference>
<evidence type="ECO:0000259" key="6">
    <source>
        <dbReference type="PROSITE" id="PS51194"/>
    </source>
</evidence>
<dbReference type="Proteomes" id="UP000761534">
    <property type="component" value="Unassembled WGS sequence"/>
</dbReference>
<dbReference type="AlphaFoldDB" id="A0A642UJR5"/>
<dbReference type="OrthoDB" id="423559at2759"/>